<organism evidence="1">
    <name type="scientific">Glycine soja</name>
    <name type="common">Wild soybean</name>
    <dbReference type="NCBI Taxonomy" id="3848"/>
    <lineage>
        <taxon>Eukaryota</taxon>
        <taxon>Viridiplantae</taxon>
        <taxon>Streptophyta</taxon>
        <taxon>Embryophyta</taxon>
        <taxon>Tracheophyta</taxon>
        <taxon>Spermatophyta</taxon>
        <taxon>Magnoliopsida</taxon>
        <taxon>eudicotyledons</taxon>
        <taxon>Gunneridae</taxon>
        <taxon>Pentapetalae</taxon>
        <taxon>rosids</taxon>
        <taxon>fabids</taxon>
        <taxon>Fabales</taxon>
        <taxon>Fabaceae</taxon>
        <taxon>Papilionoideae</taxon>
        <taxon>50 kb inversion clade</taxon>
        <taxon>NPAAA clade</taxon>
        <taxon>indigoferoid/millettioid clade</taxon>
        <taxon>Phaseoleae</taxon>
        <taxon>Glycine</taxon>
        <taxon>Glycine subgen. Soja</taxon>
    </lineage>
</organism>
<accession>A0A0B2S437</accession>
<protein>
    <submittedName>
        <fullName evidence="1">Uncharacterized protein</fullName>
    </submittedName>
</protein>
<proteinExistence type="predicted"/>
<dbReference type="AlphaFoldDB" id="A0A0B2S437"/>
<name>A0A0B2S437_GLYSO</name>
<evidence type="ECO:0000313" key="1">
    <source>
        <dbReference type="EMBL" id="KHN38967.1"/>
    </source>
</evidence>
<gene>
    <name evidence="1" type="ORF">glysoja_035095</name>
</gene>
<dbReference type="Proteomes" id="UP000053555">
    <property type="component" value="Unassembled WGS sequence"/>
</dbReference>
<dbReference type="EMBL" id="KN646443">
    <property type="protein sequence ID" value="KHN38967.1"/>
    <property type="molecule type" value="Genomic_DNA"/>
</dbReference>
<reference evidence="1" key="1">
    <citation type="submission" date="2014-07" db="EMBL/GenBank/DDBJ databases">
        <title>Identification of a novel salt tolerance gene in wild soybean by whole-genome sequencing.</title>
        <authorList>
            <person name="Lam H.-M."/>
            <person name="Qi X."/>
            <person name="Li M.-W."/>
            <person name="Liu X."/>
            <person name="Xie M."/>
            <person name="Ni M."/>
            <person name="Xu X."/>
        </authorList>
    </citation>
    <scope>NUCLEOTIDE SEQUENCE [LARGE SCALE GENOMIC DNA]</scope>
    <source>
        <tissue evidence="1">Root</tissue>
    </source>
</reference>
<sequence>MVGILQQFYQVIPSFPLFVYRAQEEWSKMKHITIVNTIDRYTAVTPSNPPFSFYSHIYACHDQINSPHFHAPNHPNPIPII</sequence>